<dbReference type="SUPFAM" id="SSF64268">
    <property type="entry name" value="PX domain"/>
    <property type="match status" value="1"/>
</dbReference>
<dbReference type="PROSITE" id="PS50010">
    <property type="entry name" value="DH_2"/>
    <property type="match status" value="1"/>
</dbReference>
<dbReference type="GO" id="GO:0035556">
    <property type="term" value="P:intracellular signal transduction"/>
    <property type="evidence" value="ECO:0007669"/>
    <property type="project" value="InterPro"/>
</dbReference>
<feature type="domain" description="PH" evidence="5">
    <location>
        <begin position="521"/>
        <end position="631"/>
    </location>
</feature>
<dbReference type="SMART" id="SM00233">
    <property type="entry name" value="PH"/>
    <property type="match status" value="1"/>
</dbReference>
<feature type="region of interest" description="Disordered" evidence="3">
    <location>
        <begin position="815"/>
        <end position="903"/>
    </location>
</feature>
<dbReference type="InterPro" id="IPR000219">
    <property type="entry name" value="DH_dom"/>
</dbReference>
<dbReference type="GO" id="GO:0005737">
    <property type="term" value="C:cytoplasm"/>
    <property type="evidence" value="ECO:0007669"/>
    <property type="project" value="TreeGrafter"/>
</dbReference>
<keyword evidence="1 2" id="KW-0728">SH3 domain</keyword>
<feature type="region of interest" description="Disordered" evidence="3">
    <location>
        <begin position="937"/>
        <end position="976"/>
    </location>
</feature>
<evidence type="ECO:0000259" key="5">
    <source>
        <dbReference type="PROSITE" id="PS50003"/>
    </source>
</evidence>
<dbReference type="InterPro" id="IPR011993">
    <property type="entry name" value="PH-like_dom_sf"/>
</dbReference>
<dbReference type="InterPro" id="IPR001452">
    <property type="entry name" value="SH3_domain"/>
</dbReference>
<dbReference type="InterPro" id="IPR001331">
    <property type="entry name" value="GDS_CDC24_CS"/>
</dbReference>
<evidence type="ECO:0000313" key="10">
    <source>
        <dbReference type="Proteomes" id="UP000317494"/>
    </source>
</evidence>
<dbReference type="CDD" id="cd00160">
    <property type="entry name" value="RhoGEF"/>
    <property type="match status" value="1"/>
</dbReference>
<dbReference type="Gene3D" id="1.20.900.10">
    <property type="entry name" value="Dbl homology (DH) domain"/>
    <property type="match status" value="1"/>
</dbReference>
<dbReference type="SUPFAM" id="SSF50044">
    <property type="entry name" value="SH3-domain"/>
    <property type="match status" value="1"/>
</dbReference>
<dbReference type="PANTHER" id="PTHR12673">
    <property type="entry name" value="FACIOGENITAL DYSPLASIA PROTEIN"/>
    <property type="match status" value="1"/>
</dbReference>
<dbReference type="InterPro" id="IPR036871">
    <property type="entry name" value="PX_dom_sf"/>
</dbReference>
<sequence>MNTNATSKKPCYAKAVYDFAGHQVEELSLEEDDVVTLSVGLHVRGGWMYGEVNGNCGWFPTSYVKVLSDDEARAEGLALGADDAVILASTLLDATASSTPVLTVMPDAQNKRNSAGPSTAVCDARVSTSSLPPAIVSPSVQSPKPPVHLLRQRSGNEATYPPSNLFGTTDVKSWYSRYKSKAKKSPTDHLNTSKPIASAASLADSSDVFANATPVTSPIPGSTTSTASLASPVAERMRVSNVTRLTSLRKSTAELTTKDKPASSAMPNNAAPTAAMISIVGAPAAVKMTWADRVGEEAIAKLNLTKAEKQRQEVIYEAIQTERDYVNDLEIITEIYMKTLRKNKLLRPKDLSVIFSNIETILPMNQELLKLLEERQSQNHVVDTVGDIFIRVIDYMKMYTLYCSNYPYALVKLQALKHSKAVQKFLNQCQAMPECRLLPLSTYLIKPVQRICKYPLLLREIIKSTDPKSPDYELCQEALLKVETVVTIVNEGARQAEGVHRMLELQARFTTKQNIVAPNRTLVRTGMLELVSASGEGKKSHVFLFSDMLMVAKGVGSDGEKLKLVAAVPFDMILVTDLPDVESVAGTSPTGDSAKVNLIEICHIGVSKFTMAGTSPGDKSMWIRALTAAIDTHLNGRKNAAAFTNAVGITDRRLLNVLIPIQPLEEEPPQAGNNISAKTPKASIFDVNISPSSLALTPQSPGFLKLPALPTLRTGEFVHDVVMASGMQSTSPTSPVNLQNISPKAAATLGITDWIAASGSASCLKGTGRPSTETLPSSKDGPRTMEVPHLHYVVSTGNLSGTSHPHEAWQSITAATNARPAASTSRPVDQAPSGSADNNERQMSCMKSPGVSVVASGGRRSVVKETGVSYDTAHEESTSPEKKASGIQAPRKPPPARPTMSAQSVNETSAIDASKRVSSNPFIVQDACSRVANCISRSSTERLSSKTSRESGLNKGRRDTLNSTNTIADSGSKTSLRLSTSSMRQFLRNIGAAQENRGGSARASVDSRINHLASHLGGVTSTTHEVVRGANVINLQRMLSDNGFTTNPERGRPTTPPSAASLQHAQVVSPAVREWQSQLSDRMRHNAFAQPRPSAKSASVLPRGVAGYVASLESQFADRSEPSGKTTTDSKRSSLTKIDAAKPDTGAVKQLMKLNSVDAAGSATIMGAYKLNISKPIQMASVVEIIQITIGTKSKKEYIYVLQVIRGTSMMETTAATIRHTFDDFFDFHLHLLGHFPAESGFITPSNVTAVVGHVATKIIPDLPCQKIFVSYDTAKLRMPQLQAYMEAIIALPPKVSRSPLVLEFFKKDGKHALALMQNNI</sequence>
<dbReference type="GO" id="GO:0005085">
    <property type="term" value="F:guanyl-nucleotide exchange factor activity"/>
    <property type="evidence" value="ECO:0007669"/>
    <property type="project" value="InterPro"/>
</dbReference>
<comment type="caution">
    <text evidence="8">The sequence shown here is derived from an EMBL/GenBank/DDBJ whole genome shotgun (WGS) entry which is preliminary data.</text>
</comment>
<reference evidence="10 11" key="1">
    <citation type="journal article" date="2019" name="Sci. Rep.">
        <title>Comparative genomics of chytrid fungi reveal insights into the obligate biotrophic and pathogenic lifestyle of Synchytrium endobioticum.</title>
        <authorList>
            <person name="van de Vossenberg B.T.L.H."/>
            <person name="Warris S."/>
            <person name="Nguyen H.D.T."/>
            <person name="van Gent-Pelzer M.P.E."/>
            <person name="Joly D.L."/>
            <person name="van de Geest H.C."/>
            <person name="Bonants P.J.M."/>
            <person name="Smith D.S."/>
            <person name="Levesque C.A."/>
            <person name="van der Lee T.A.J."/>
        </authorList>
    </citation>
    <scope>NUCLEOTIDE SEQUENCE [LARGE SCALE GENOMIC DNA]</scope>
    <source>
        <strain evidence="9 11">LEV6574</strain>
        <strain evidence="8 10">MB42</strain>
    </source>
</reference>
<dbReference type="Gene3D" id="2.30.30.40">
    <property type="entry name" value="SH3 Domains"/>
    <property type="match status" value="1"/>
</dbReference>
<accession>A0A507BU67</accession>
<protein>
    <recommendedName>
        <fullName evidence="12">DH domain-containing protein</fullName>
    </recommendedName>
</protein>
<organism evidence="8 10">
    <name type="scientific">Synchytrium endobioticum</name>
    <dbReference type="NCBI Taxonomy" id="286115"/>
    <lineage>
        <taxon>Eukaryota</taxon>
        <taxon>Fungi</taxon>
        <taxon>Fungi incertae sedis</taxon>
        <taxon>Chytridiomycota</taxon>
        <taxon>Chytridiomycota incertae sedis</taxon>
        <taxon>Chytridiomycetes</taxon>
        <taxon>Synchytriales</taxon>
        <taxon>Synchytriaceae</taxon>
        <taxon>Synchytrium</taxon>
    </lineage>
</organism>
<dbReference type="Pfam" id="PF00787">
    <property type="entry name" value="PX"/>
    <property type="match status" value="1"/>
</dbReference>
<dbReference type="PROSITE" id="PS50002">
    <property type="entry name" value="SH3"/>
    <property type="match status" value="1"/>
</dbReference>
<dbReference type="SUPFAM" id="SSF48065">
    <property type="entry name" value="DBL homology domain (DH-domain)"/>
    <property type="match status" value="1"/>
</dbReference>
<feature type="domain" description="DH" evidence="6">
    <location>
        <begin position="310"/>
        <end position="492"/>
    </location>
</feature>
<feature type="region of interest" description="Disordered" evidence="3">
    <location>
        <begin position="762"/>
        <end position="785"/>
    </location>
</feature>
<dbReference type="GO" id="GO:0035091">
    <property type="term" value="F:phosphatidylinositol binding"/>
    <property type="evidence" value="ECO:0007669"/>
    <property type="project" value="InterPro"/>
</dbReference>
<evidence type="ECO:0000259" key="6">
    <source>
        <dbReference type="PROSITE" id="PS50010"/>
    </source>
</evidence>
<dbReference type="OrthoDB" id="1716625at2759"/>
<dbReference type="Pfam" id="PF14604">
    <property type="entry name" value="SH3_9"/>
    <property type="match status" value="1"/>
</dbReference>
<evidence type="ECO:0000313" key="8">
    <source>
        <dbReference type="EMBL" id="TPX30848.1"/>
    </source>
</evidence>
<dbReference type="SMART" id="SM00325">
    <property type="entry name" value="RhoGEF"/>
    <property type="match status" value="1"/>
</dbReference>
<dbReference type="VEuPathDB" id="FungiDB:SeMB42_g07856"/>
<dbReference type="InterPro" id="IPR036028">
    <property type="entry name" value="SH3-like_dom_sf"/>
</dbReference>
<feature type="compositionally biased region" description="Low complexity" evidence="3">
    <location>
        <begin position="850"/>
        <end position="860"/>
    </location>
</feature>
<dbReference type="Proteomes" id="UP000317494">
    <property type="component" value="Unassembled WGS sequence"/>
</dbReference>
<evidence type="ECO:0000259" key="7">
    <source>
        <dbReference type="PROSITE" id="PS50195"/>
    </source>
</evidence>
<feature type="domain" description="PX" evidence="7">
    <location>
        <begin position="1178"/>
        <end position="1313"/>
    </location>
</feature>
<evidence type="ECO:0000313" key="11">
    <source>
        <dbReference type="Proteomes" id="UP000320475"/>
    </source>
</evidence>
<feature type="compositionally biased region" description="Basic and acidic residues" evidence="3">
    <location>
        <begin position="939"/>
        <end position="949"/>
    </location>
</feature>
<evidence type="ECO:0000256" key="2">
    <source>
        <dbReference type="PROSITE-ProRule" id="PRU00192"/>
    </source>
</evidence>
<dbReference type="InterPro" id="IPR035899">
    <property type="entry name" value="DBL_dom_sf"/>
</dbReference>
<proteinExistence type="predicted"/>
<dbReference type="Proteomes" id="UP000320475">
    <property type="component" value="Unassembled WGS sequence"/>
</dbReference>
<dbReference type="EMBL" id="QEAN01000651">
    <property type="protein sequence ID" value="TPX30848.1"/>
    <property type="molecule type" value="Genomic_DNA"/>
</dbReference>
<dbReference type="Gene3D" id="2.30.29.30">
    <property type="entry name" value="Pleckstrin-homology domain (PH domain)/Phosphotyrosine-binding domain (PTB)"/>
    <property type="match status" value="1"/>
</dbReference>
<dbReference type="Gene3D" id="3.30.1520.10">
    <property type="entry name" value="Phox-like domain"/>
    <property type="match status" value="1"/>
</dbReference>
<evidence type="ECO:0008006" key="12">
    <source>
        <dbReference type="Google" id="ProtNLM"/>
    </source>
</evidence>
<dbReference type="SUPFAM" id="SSF50729">
    <property type="entry name" value="PH domain-like"/>
    <property type="match status" value="1"/>
</dbReference>
<dbReference type="PROSITE" id="PS50195">
    <property type="entry name" value="PX"/>
    <property type="match status" value="1"/>
</dbReference>
<feature type="compositionally biased region" description="Polar residues" evidence="3">
    <location>
        <begin position="961"/>
        <end position="976"/>
    </location>
</feature>
<evidence type="ECO:0000256" key="1">
    <source>
        <dbReference type="ARBA" id="ARBA00022443"/>
    </source>
</evidence>
<dbReference type="SMART" id="SM00326">
    <property type="entry name" value="SH3"/>
    <property type="match status" value="1"/>
</dbReference>
<dbReference type="EMBL" id="QEAM01000703">
    <property type="protein sequence ID" value="TPX36401.1"/>
    <property type="molecule type" value="Genomic_DNA"/>
</dbReference>
<gene>
    <name evidence="9" type="ORF">SeLEV6574_g08067</name>
    <name evidence="8" type="ORF">SeMB42_g07856</name>
</gene>
<feature type="compositionally biased region" description="Basic and acidic residues" evidence="3">
    <location>
        <begin position="872"/>
        <end position="884"/>
    </location>
</feature>
<dbReference type="InterPro" id="IPR001849">
    <property type="entry name" value="PH_domain"/>
</dbReference>
<dbReference type="PROSITE" id="PS50003">
    <property type="entry name" value="PH_DOMAIN"/>
    <property type="match status" value="1"/>
</dbReference>
<feature type="compositionally biased region" description="Polar residues" evidence="3">
    <location>
        <begin position="815"/>
        <end position="837"/>
    </location>
</feature>
<dbReference type="PANTHER" id="PTHR12673:SF159">
    <property type="entry name" value="LD03170P"/>
    <property type="match status" value="1"/>
</dbReference>
<keyword evidence="10" id="KW-1185">Reference proteome</keyword>
<evidence type="ECO:0000259" key="4">
    <source>
        <dbReference type="PROSITE" id="PS50002"/>
    </source>
</evidence>
<dbReference type="SMART" id="SM00312">
    <property type="entry name" value="PX"/>
    <property type="match status" value="1"/>
</dbReference>
<dbReference type="Pfam" id="PF00621">
    <property type="entry name" value="RhoGEF"/>
    <property type="match status" value="1"/>
</dbReference>
<name>A0A507BU67_9FUNG</name>
<dbReference type="InterPro" id="IPR051092">
    <property type="entry name" value="FYVE_RhoGEF_PH"/>
</dbReference>
<feature type="domain" description="SH3" evidence="4">
    <location>
        <begin position="8"/>
        <end position="69"/>
    </location>
</feature>
<dbReference type="InterPro" id="IPR001683">
    <property type="entry name" value="PX_dom"/>
</dbReference>
<evidence type="ECO:0000313" key="9">
    <source>
        <dbReference type="EMBL" id="TPX36401.1"/>
    </source>
</evidence>
<evidence type="ECO:0000256" key="3">
    <source>
        <dbReference type="SAM" id="MobiDB-lite"/>
    </source>
</evidence>
<dbReference type="STRING" id="286115.A0A507BU67"/>
<dbReference type="PROSITE" id="PS00741">
    <property type="entry name" value="DH_1"/>
    <property type="match status" value="1"/>
</dbReference>